<keyword evidence="4" id="KW-1185">Reference proteome</keyword>
<dbReference type="RefSeq" id="WP_202085958.1">
    <property type="nucleotide sequence ID" value="NZ_JAERTZ010000025.1"/>
</dbReference>
<dbReference type="InterPro" id="IPR036196">
    <property type="entry name" value="Ptyr_pPase_sf"/>
</dbReference>
<dbReference type="CDD" id="cd16345">
    <property type="entry name" value="LMWP_ArsC"/>
    <property type="match status" value="1"/>
</dbReference>
<organism evidence="3 4">
    <name type="scientific">Zobellella iuensis</name>
    <dbReference type="NCBI Taxonomy" id="2803811"/>
    <lineage>
        <taxon>Bacteria</taxon>
        <taxon>Pseudomonadati</taxon>
        <taxon>Pseudomonadota</taxon>
        <taxon>Gammaproteobacteria</taxon>
        <taxon>Aeromonadales</taxon>
        <taxon>Aeromonadaceae</taxon>
        <taxon>Zobellella</taxon>
    </lineage>
</organism>
<dbReference type="SMART" id="SM00226">
    <property type="entry name" value="LMWPc"/>
    <property type="match status" value="1"/>
</dbReference>
<dbReference type="InterPro" id="IPR001845">
    <property type="entry name" value="HTH_ArsR_DNA-bd_dom"/>
</dbReference>
<name>A0ABS1QTH5_9GAMM</name>
<dbReference type="Gene3D" id="1.10.10.10">
    <property type="entry name" value="Winged helix-like DNA-binding domain superfamily/Winged helix DNA-binding domain"/>
    <property type="match status" value="1"/>
</dbReference>
<feature type="domain" description="HTH arsR-type" evidence="2">
    <location>
        <begin position="138"/>
        <end position="233"/>
    </location>
</feature>
<dbReference type="InterPro" id="IPR036388">
    <property type="entry name" value="WH-like_DNA-bd_sf"/>
</dbReference>
<dbReference type="Proteomes" id="UP000638570">
    <property type="component" value="Unassembled WGS sequence"/>
</dbReference>
<evidence type="ECO:0000313" key="3">
    <source>
        <dbReference type="EMBL" id="MBL1378174.1"/>
    </source>
</evidence>
<dbReference type="NCBIfam" id="NF033788">
    <property type="entry name" value="HTH_metalloreg"/>
    <property type="match status" value="1"/>
</dbReference>
<evidence type="ECO:0000313" key="4">
    <source>
        <dbReference type="Proteomes" id="UP000638570"/>
    </source>
</evidence>
<dbReference type="PANTHER" id="PTHR43428:SF1">
    <property type="entry name" value="ARSENATE REDUCTASE"/>
    <property type="match status" value="1"/>
</dbReference>
<dbReference type="InterPro" id="IPR011991">
    <property type="entry name" value="ArsR-like_HTH"/>
</dbReference>
<reference evidence="4" key="1">
    <citation type="submission" date="2021-01" db="EMBL/GenBank/DDBJ databases">
        <title>Genome public.</title>
        <authorList>
            <person name="Liu C."/>
            <person name="Sun Q."/>
        </authorList>
    </citation>
    <scope>NUCLEOTIDE SEQUENCE [LARGE SCALE GENOMIC DNA]</scope>
    <source>
        <strain evidence="4">CGMCC 1.18722</strain>
    </source>
</reference>
<dbReference type="SUPFAM" id="SSF46785">
    <property type="entry name" value="Winged helix' DNA-binding domain"/>
    <property type="match status" value="1"/>
</dbReference>
<dbReference type="SUPFAM" id="SSF52788">
    <property type="entry name" value="Phosphotyrosine protein phosphatases I"/>
    <property type="match status" value="1"/>
</dbReference>
<accession>A0ABS1QTH5</accession>
<dbReference type="Pfam" id="PF01451">
    <property type="entry name" value="LMWPc"/>
    <property type="match status" value="1"/>
</dbReference>
<keyword evidence="1" id="KW-0059">Arsenical resistance</keyword>
<comment type="caution">
    <text evidence="3">The sequence shown here is derived from an EMBL/GenBank/DDBJ whole genome shotgun (WGS) entry which is preliminary data.</text>
</comment>
<dbReference type="Gene3D" id="3.40.50.2300">
    <property type="match status" value="1"/>
</dbReference>
<dbReference type="SMART" id="SM00418">
    <property type="entry name" value="HTH_ARSR"/>
    <property type="match status" value="1"/>
</dbReference>
<dbReference type="CDD" id="cd00090">
    <property type="entry name" value="HTH_ARSR"/>
    <property type="match status" value="1"/>
</dbReference>
<protein>
    <submittedName>
        <fullName evidence="3">Metalloregulator ArsR/SmtB family transcription factor</fullName>
    </submittedName>
</protein>
<dbReference type="PANTHER" id="PTHR43428">
    <property type="entry name" value="ARSENATE REDUCTASE"/>
    <property type="match status" value="1"/>
</dbReference>
<dbReference type="InterPro" id="IPR036390">
    <property type="entry name" value="WH_DNA-bd_sf"/>
</dbReference>
<dbReference type="EMBL" id="JAERTZ010000025">
    <property type="protein sequence ID" value="MBL1378174.1"/>
    <property type="molecule type" value="Genomic_DNA"/>
</dbReference>
<gene>
    <name evidence="3" type="ORF">JKV55_12655</name>
</gene>
<dbReference type="PROSITE" id="PS50987">
    <property type="entry name" value="HTH_ARSR_2"/>
    <property type="match status" value="1"/>
</dbReference>
<dbReference type="PRINTS" id="PR00778">
    <property type="entry name" value="HTHARSR"/>
</dbReference>
<sequence>MKKRVLFLCTANSARSLMAEALLRQHGGDQFEVYSAGTAPESVAQGTLDALSSLGISTEGLQSKSLANLPSERFDFVISLCEKAHRECQDWPVNGVVMAWDFADPRASEDPKAFIKTLQEINERIRLFILVNSKTIATAPKEPLGAVDFYKCIGDEVRLKICLLIHAFGQLCVYELTEALTAAQPKVSRNLGLMRKCGILLDQRHGQWVYYQLNPALAPWMLDVIRLTHDACADLIDESKTRIDNMSDRPQQASA</sequence>
<dbReference type="InterPro" id="IPR023485">
    <property type="entry name" value="Ptyr_pPase"/>
</dbReference>
<evidence type="ECO:0000256" key="1">
    <source>
        <dbReference type="ARBA" id="ARBA00022849"/>
    </source>
</evidence>
<dbReference type="Pfam" id="PF01022">
    <property type="entry name" value="HTH_5"/>
    <property type="match status" value="1"/>
</dbReference>
<evidence type="ECO:0000259" key="2">
    <source>
        <dbReference type="PROSITE" id="PS50987"/>
    </source>
</evidence>
<proteinExistence type="predicted"/>